<sequence length="374" mass="37483">MSDQPSFSPPSAPSPPISVRLLDGARRRLLWAVLAAYVCAALLPGPGLALRVVVLARPVLPVLGEVPLTMSAALLGFVLFTAAFGIQPGLLADLARRPVALITGVCANVVLPLLALPLLALGVHLWPYGGRSASLLVGIALIGAMPVAAGATVYGARAGANAALTVAVVLASTALSPVTLPLTLAEAARLTGGAASGSLRRLSRTGGGAFALVSVVLPCVAALAARRLSPERHVRWVLPWVKLAALAAGVALTYLNAAGALGAVVGQPDLPLLAADVVAAAAVCTASLACGHWLGRALKLARPEAVAVTVTSGMNNSSASAVLAVTRLADQPAVLVPVLAYSMIQKIAACVVDGLLSRDRPSGTGPPRTPVAGA</sequence>
<dbReference type="InterPro" id="IPR002657">
    <property type="entry name" value="BilAc:Na_symport/Acr3"/>
</dbReference>
<feature type="transmembrane region" description="Helical" evidence="5">
    <location>
        <begin position="163"/>
        <end position="185"/>
    </location>
</feature>
<dbReference type="EMBL" id="JANFNG010000006">
    <property type="protein sequence ID" value="MCQ4081026.1"/>
    <property type="molecule type" value="Genomic_DNA"/>
</dbReference>
<dbReference type="Proteomes" id="UP001057702">
    <property type="component" value="Unassembled WGS sequence"/>
</dbReference>
<keyword evidence="4 5" id="KW-0472">Membrane</keyword>
<evidence type="ECO:0000256" key="3">
    <source>
        <dbReference type="ARBA" id="ARBA00022989"/>
    </source>
</evidence>
<evidence type="ECO:0000256" key="1">
    <source>
        <dbReference type="ARBA" id="ARBA00004141"/>
    </source>
</evidence>
<organism evidence="6 7">
    <name type="scientific">Streptomyces humicola</name>
    <dbReference type="NCBI Taxonomy" id="2953240"/>
    <lineage>
        <taxon>Bacteria</taxon>
        <taxon>Bacillati</taxon>
        <taxon>Actinomycetota</taxon>
        <taxon>Actinomycetes</taxon>
        <taxon>Kitasatosporales</taxon>
        <taxon>Streptomycetaceae</taxon>
        <taxon>Streptomyces</taxon>
    </lineage>
</organism>
<dbReference type="PANTHER" id="PTHR10361:SF28">
    <property type="entry name" value="P3 PROTEIN-RELATED"/>
    <property type="match status" value="1"/>
</dbReference>
<dbReference type="Gene3D" id="1.20.1530.20">
    <property type="match status" value="1"/>
</dbReference>
<evidence type="ECO:0000313" key="7">
    <source>
        <dbReference type="Proteomes" id="UP001057702"/>
    </source>
</evidence>
<comment type="subcellular location">
    <subcellularLocation>
        <location evidence="1">Membrane</location>
        <topology evidence="1">Multi-pass membrane protein</topology>
    </subcellularLocation>
</comment>
<feature type="transmembrane region" description="Helical" evidence="5">
    <location>
        <begin position="277"/>
        <end position="295"/>
    </location>
</feature>
<name>A0ABT1PTP2_9ACTN</name>
<dbReference type="PANTHER" id="PTHR10361">
    <property type="entry name" value="SODIUM-BILE ACID COTRANSPORTER"/>
    <property type="match status" value="1"/>
</dbReference>
<evidence type="ECO:0000313" key="6">
    <source>
        <dbReference type="EMBL" id="MCQ4081026.1"/>
    </source>
</evidence>
<accession>A0ABT1PTP2</accession>
<reference evidence="6" key="1">
    <citation type="submission" date="2022-06" db="EMBL/GenBank/DDBJ databases">
        <title>Draft genome sequence of Streptomyces sp. RB6PN25 isolated from peat swamp forest in Thailand.</title>
        <authorList>
            <person name="Duangmal K."/>
            <person name="Klaysubun C."/>
        </authorList>
    </citation>
    <scope>NUCLEOTIDE SEQUENCE</scope>
    <source>
        <strain evidence="6">RB6PN25</strain>
    </source>
</reference>
<comment type="caution">
    <text evidence="6">The sequence shown here is derived from an EMBL/GenBank/DDBJ whole genome shotgun (WGS) entry which is preliminary data.</text>
</comment>
<evidence type="ECO:0000256" key="4">
    <source>
        <dbReference type="ARBA" id="ARBA00023136"/>
    </source>
</evidence>
<dbReference type="InterPro" id="IPR004710">
    <property type="entry name" value="Bilac:Na_transpt"/>
</dbReference>
<feature type="transmembrane region" description="Helical" evidence="5">
    <location>
        <begin position="29"/>
        <end position="54"/>
    </location>
</feature>
<evidence type="ECO:0000256" key="2">
    <source>
        <dbReference type="ARBA" id="ARBA00022692"/>
    </source>
</evidence>
<dbReference type="RefSeq" id="WP_255919937.1">
    <property type="nucleotide sequence ID" value="NZ_JANFNG010000006.1"/>
</dbReference>
<protein>
    <submittedName>
        <fullName evidence="6">Sodium-dependent transporter</fullName>
    </submittedName>
</protein>
<keyword evidence="3 5" id="KW-1133">Transmembrane helix</keyword>
<feature type="transmembrane region" description="Helical" evidence="5">
    <location>
        <begin position="98"/>
        <end position="121"/>
    </location>
</feature>
<keyword evidence="2 5" id="KW-0812">Transmembrane</keyword>
<evidence type="ECO:0000256" key="5">
    <source>
        <dbReference type="SAM" id="Phobius"/>
    </source>
</evidence>
<gene>
    <name evidence="6" type="ORF">NGB36_10545</name>
</gene>
<keyword evidence="7" id="KW-1185">Reference proteome</keyword>
<dbReference type="InterPro" id="IPR038770">
    <property type="entry name" value="Na+/solute_symporter_sf"/>
</dbReference>
<feature type="transmembrane region" description="Helical" evidence="5">
    <location>
        <begin position="133"/>
        <end position="156"/>
    </location>
</feature>
<feature type="transmembrane region" description="Helical" evidence="5">
    <location>
        <begin position="237"/>
        <end position="257"/>
    </location>
</feature>
<feature type="transmembrane region" description="Helical" evidence="5">
    <location>
        <begin position="66"/>
        <end position="86"/>
    </location>
</feature>
<feature type="transmembrane region" description="Helical" evidence="5">
    <location>
        <begin position="205"/>
        <end position="225"/>
    </location>
</feature>
<dbReference type="Pfam" id="PF01758">
    <property type="entry name" value="SBF"/>
    <property type="match status" value="1"/>
</dbReference>
<proteinExistence type="predicted"/>